<dbReference type="EMBL" id="CP016757">
    <property type="protein sequence ID" value="ANZ45934.1"/>
    <property type="molecule type" value="Genomic_DNA"/>
</dbReference>
<evidence type="ECO:0000256" key="2">
    <source>
        <dbReference type="ARBA" id="ARBA00023125"/>
    </source>
</evidence>
<reference evidence="5" key="1">
    <citation type="submission" date="2016-08" db="EMBL/GenBank/DDBJ databases">
        <title>Complete genome of Cloacibacillus porcorum.</title>
        <authorList>
            <person name="Looft T."/>
            <person name="Bayles D.O."/>
            <person name="Alt D.P."/>
        </authorList>
    </citation>
    <scope>NUCLEOTIDE SEQUENCE [LARGE SCALE GENOMIC DNA]</scope>
    <source>
        <strain evidence="5">CL-84</strain>
    </source>
</reference>
<dbReference type="SMART" id="SM00895">
    <property type="entry name" value="FCD"/>
    <property type="match status" value="1"/>
</dbReference>
<dbReference type="SMART" id="SM00345">
    <property type="entry name" value="HTH_GNTR"/>
    <property type="match status" value="1"/>
</dbReference>
<name>A0A1B2I7I9_9BACT</name>
<keyword evidence="1" id="KW-0805">Transcription regulation</keyword>
<protein>
    <recommendedName>
        <fullName evidence="4">HTH gntR-type domain-containing protein</fullName>
    </recommendedName>
</protein>
<dbReference type="Gene3D" id="1.20.120.530">
    <property type="entry name" value="GntR ligand-binding domain-like"/>
    <property type="match status" value="1"/>
</dbReference>
<sequence>MESAEERAYRSIINMIVFHKCPPGSPVVEKQIAEELNLSRTPVRNALKRLVSDGLLDSSKNRGCFVPMLSRRDLDNLYSFRMLIECDCAKKAALHCNAMDIKRMKSLLREEKVVFNERKEEIYLVNEKIHLAIVTASQNEYFVKPVKQLIWRSQLYLFFFDSFYMGNVSLNKEKLPDGNFKSCEEHRILFEAIQSKDPVYAEQVMEEHVTATYELLVQTKWH</sequence>
<keyword evidence="6" id="KW-1185">Reference proteome</keyword>
<dbReference type="Gene3D" id="1.10.10.10">
    <property type="entry name" value="Winged helix-like DNA-binding domain superfamily/Winged helix DNA-binding domain"/>
    <property type="match status" value="1"/>
</dbReference>
<evidence type="ECO:0000313" key="5">
    <source>
        <dbReference type="EMBL" id="ANZ45934.1"/>
    </source>
</evidence>
<evidence type="ECO:0000313" key="6">
    <source>
        <dbReference type="Proteomes" id="UP000093044"/>
    </source>
</evidence>
<evidence type="ECO:0000256" key="3">
    <source>
        <dbReference type="ARBA" id="ARBA00023163"/>
    </source>
</evidence>
<dbReference type="InterPro" id="IPR036388">
    <property type="entry name" value="WH-like_DNA-bd_sf"/>
</dbReference>
<gene>
    <name evidence="5" type="ORF">BED41_13040</name>
</gene>
<dbReference type="PANTHER" id="PTHR43537:SF45">
    <property type="entry name" value="GNTR FAMILY REGULATORY PROTEIN"/>
    <property type="match status" value="1"/>
</dbReference>
<proteinExistence type="predicted"/>
<dbReference type="GeneID" id="83058771"/>
<dbReference type="InterPro" id="IPR008920">
    <property type="entry name" value="TF_FadR/GntR_C"/>
</dbReference>
<dbReference type="SUPFAM" id="SSF46785">
    <property type="entry name" value="Winged helix' DNA-binding domain"/>
    <property type="match status" value="1"/>
</dbReference>
<dbReference type="InterPro" id="IPR000524">
    <property type="entry name" value="Tscrpt_reg_HTH_GntR"/>
</dbReference>
<keyword evidence="3" id="KW-0804">Transcription</keyword>
<dbReference type="AlphaFoldDB" id="A0A1B2I7I9"/>
<accession>A0A1B2I7I9</accession>
<dbReference type="KEGG" id="cpor:BED41_13040"/>
<dbReference type="GO" id="GO:0003700">
    <property type="term" value="F:DNA-binding transcription factor activity"/>
    <property type="evidence" value="ECO:0007669"/>
    <property type="project" value="InterPro"/>
</dbReference>
<dbReference type="Proteomes" id="UP000093044">
    <property type="component" value="Chromosome"/>
</dbReference>
<dbReference type="InterPro" id="IPR036390">
    <property type="entry name" value="WH_DNA-bd_sf"/>
</dbReference>
<organism evidence="5 6">
    <name type="scientific">Cloacibacillus porcorum</name>
    <dbReference type="NCBI Taxonomy" id="1197717"/>
    <lineage>
        <taxon>Bacteria</taxon>
        <taxon>Thermotogati</taxon>
        <taxon>Synergistota</taxon>
        <taxon>Synergistia</taxon>
        <taxon>Synergistales</taxon>
        <taxon>Synergistaceae</taxon>
        <taxon>Cloacibacillus</taxon>
    </lineage>
</organism>
<dbReference type="PROSITE" id="PS50949">
    <property type="entry name" value="HTH_GNTR"/>
    <property type="match status" value="1"/>
</dbReference>
<dbReference type="PANTHER" id="PTHR43537">
    <property type="entry name" value="TRANSCRIPTIONAL REGULATOR, GNTR FAMILY"/>
    <property type="match status" value="1"/>
</dbReference>
<dbReference type="OrthoDB" id="5093at2"/>
<feature type="domain" description="HTH gntR-type" evidence="4">
    <location>
        <begin position="2"/>
        <end position="69"/>
    </location>
</feature>
<dbReference type="STRING" id="1197717.BED41_13040"/>
<dbReference type="RefSeq" id="WP_066747155.1">
    <property type="nucleotide sequence ID" value="NZ_CP016757.1"/>
</dbReference>
<dbReference type="Pfam" id="PF07729">
    <property type="entry name" value="FCD"/>
    <property type="match status" value="1"/>
</dbReference>
<dbReference type="PRINTS" id="PR00035">
    <property type="entry name" value="HTHGNTR"/>
</dbReference>
<evidence type="ECO:0000259" key="4">
    <source>
        <dbReference type="PROSITE" id="PS50949"/>
    </source>
</evidence>
<keyword evidence="2" id="KW-0238">DNA-binding</keyword>
<dbReference type="SUPFAM" id="SSF48008">
    <property type="entry name" value="GntR ligand-binding domain-like"/>
    <property type="match status" value="1"/>
</dbReference>
<evidence type="ECO:0000256" key="1">
    <source>
        <dbReference type="ARBA" id="ARBA00023015"/>
    </source>
</evidence>
<dbReference type="Pfam" id="PF00392">
    <property type="entry name" value="GntR"/>
    <property type="match status" value="1"/>
</dbReference>
<dbReference type="InterPro" id="IPR011711">
    <property type="entry name" value="GntR_C"/>
</dbReference>
<dbReference type="CDD" id="cd07377">
    <property type="entry name" value="WHTH_GntR"/>
    <property type="match status" value="1"/>
</dbReference>
<dbReference type="GO" id="GO:0003677">
    <property type="term" value="F:DNA binding"/>
    <property type="evidence" value="ECO:0007669"/>
    <property type="project" value="UniProtKB-KW"/>
</dbReference>